<evidence type="ECO:0000313" key="4">
    <source>
        <dbReference type="Proteomes" id="UP000295444"/>
    </source>
</evidence>
<dbReference type="OrthoDB" id="3243414at2"/>
<dbReference type="PROSITE" id="PS00455">
    <property type="entry name" value="AMP_BINDING"/>
    <property type="match status" value="1"/>
</dbReference>
<dbReference type="GO" id="GO:0044550">
    <property type="term" value="P:secondary metabolite biosynthetic process"/>
    <property type="evidence" value="ECO:0007669"/>
    <property type="project" value="TreeGrafter"/>
</dbReference>
<dbReference type="RefSeq" id="WP_133853293.1">
    <property type="nucleotide sequence ID" value="NZ_SNXZ01000007.1"/>
</dbReference>
<name>A0A4R6S151_LABRH</name>
<dbReference type="InterPro" id="IPR045851">
    <property type="entry name" value="AMP-bd_C_sf"/>
</dbReference>
<comment type="caution">
    <text evidence="3">The sequence shown here is derived from an EMBL/GenBank/DDBJ whole genome shotgun (WGS) entry which is preliminary data.</text>
</comment>
<accession>A0A4R6S151</accession>
<dbReference type="Proteomes" id="UP000295444">
    <property type="component" value="Unassembled WGS sequence"/>
</dbReference>
<dbReference type="InterPro" id="IPR025110">
    <property type="entry name" value="AMP-bd_C"/>
</dbReference>
<dbReference type="Gene3D" id="3.40.50.12780">
    <property type="entry name" value="N-terminal domain of ligase-like"/>
    <property type="match status" value="1"/>
</dbReference>
<feature type="domain" description="AMP-dependent synthetase/ligase" evidence="1">
    <location>
        <begin position="15"/>
        <end position="114"/>
    </location>
</feature>
<dbReference type="EMBL" id="SNXZ01000007">
    <property type="protein sequence ID" value="TDP92953.1"/>
    <property type="molecule type" value="Genomic_DNA"/>
</dbReference>
<dbReference type="InterPro" id="IPR042099">
    <property type="entry name" value="ANL_N_sf"/>
</dbReference>
<feature type="domain" description="AMP-dependent synthetase/ligase" evidence="1">
    <location>
        <begin position="126"/>
        <end position="346"/>
    </location>
</feature>
<evidence type="ECO:0000313" key="3">
    <source>
        <dbReference type="EMBL" id="TDP92953.1"/>
    </source>
</evidence>
<keyword evidence="4" id="KW-1185">Reference proteome</keyword>
<dbReference type="PRINTS" id="PR00154">
    <property type="entry name" value="AMPBINDING"/>
</dbReference>
<dbReference type="Pfam" id="PF13193">
    <property type="entry name" value="AMP-binding_C"/>
    <property type="match status" value="1"/>
</dbReference>
<organism evidence="3 4">
    <name type="scientific">Labedaea rhizosphaerae</name>
    <dbReference type="NCBI Taxonomy" id="598644"/>
    <lineage>
        <taxon>Bacteria</taxon>
        <taxon>Bacillati</taxon>
        <taxon>Actinomycetota</taxon>
        <taxon>Actinomycetes</taxon>
        <taxon>Pseudonocardiales</taxon>
        <taxon>Pseudonocardiaceae</taxon>
        <taxon>Labedaea</taxon>
    </lineage>
</organism>
<dbReference type="Pfam" id="PF00501">
    <property type="entry name" value="AMP-binding"/>
    <property type="match status" value="2"/>
</dbReference>
<dbReference type="Gene3D" id="3.30.300.30">
    <property type="match status" value="1"/>
</dbReference>
<evidence type="ECO:0000259" key="2">
    <source>
        <dbReference type="Pfam" id="PF13193"/>
    </source>
</evidence>
<dbReference type="GO" id="GO:0031177">
    <property type="term" value="F:phosphopantetheine binding"/>
    <property type="evidence" value="ECO:0007669"/>
    <property type="project" value="TreeGrafter"/>
</dbReference>
<dbReference type="InterPro" id="IPR020845">
    <property type="entry name" value="AMP-binding_CS"/>
</dbReference>
<dbReference type="SUPFAM" id="SSF56801">
    <property type="entry name" value="Acetyl-CoA synthetase-like"/>
    <property type="match status" value="1"/>
</dbReference>
<evidence type="ECO:0000259" key="1">
    <source>
        <dbReference type="Pfam" id="PF00501"/>
    </source>
</evidence>
<dbReference type="NCBIfam" id="TIGR01733">
    <property type="entry name" value="AA-adenyl-dom"/>
    <property type="match status" value="1"/>
</dbReference>
<dbReference type="InterPro" id="IPR020459">
    <property type="entry name" value="AMP-binding"/>
</dbReference>
<gene>
    <name evidence="3" type="ORF">EV186_107188</name>
</gene>
<dbReference type="CDD" id="cd05930">
    <property type="entry name" value="A_NRPS"/>
    <property type="match status" value="1"/>
</dbReference>
<dbReference type="PANTHER" id="PTHR45527">
    <property type="entry name" value="NONRIBOSOMAL PEPTIDE SYNTHETASE"/>
    <property type="match status" value="1"/>
</dbReference>
<dbReference type="GO" id="GO:0043041">
    <property type="term" value="P:amino acid activation for nonribosomal peptide biosynthetic process"/>
    <property type="evidence" value="ECO:0007669"/>
    <property type="project" value="TreeGrafter"/>
</dbReference>
<dbReference type="PANTHER" id="PTHR45527:SF1">
    <property type="entry name" value="FATTY ACID SYNTHASE"/>
    <property type="match status" value="1"/>
</dbReference>
<dbReference type="InterPro" id="IPR010071">
    <property type="entry name" value="AA_adenyl_dom"/>
</dbReference>
<feature type="domain" description="AMP-binding enzyme C-terminal" evidence="2">
    <location>
        <begin position="401"/>
        <end position="478"/>
    </location>
</feature>
<dbReference type="GO" id="GO:0005829">
    <property type="term" value="C:cytosol"/>
    <property type="evidence" value="ECO:0007669"/>
    <property type="project" value="TreeGrafter"/>
</dbReference>
<protein>
    <submittedName>
        <fullName evidence="3">Nonribosomal peptide synthetase DhbF</fullName>
    </submittedName>
</protein>
<reference evidence="3 4" key="1">
    <citation type="submission" date="2019-03" db="EMBL/GenBank/DDBJ databases">
        <title>Genomic Encyclopedia of Type Strains, Phase IV (KMG-IV): sequencing the most valuable type-strain genomes for metagenomic binning, comparative biology and taxonomic classification.</title>
        <authorList>
            <person name="Goeker M."/>
        </authorList>
    </citation>
    <scope>NUCLEOTIDE SEQUENCE [LARGE SCALE GENOMIC DNA]</scope>
    <source>
        <strain evidence="3 4">DSM 45361</strain>
    </source>
</reference>
<dbReference type="AlphaFoldDB" id="A0A4R6S151"/>
<dbReference type="InterPro" id="IPR000873">
    <property type="entry name" value="AMP-dep_synth/lig_dom"/>
</dbReference>
<proteinExistence type="predicted"/>
<sequence>MTSTVSVSCADRFLAWADRTPDRPAVVDGDTTITYAALAAAAQDVADRLAAEDIRPGTLVGMSVPRGWHMIAAMLGTWLHGCGYVPIDPSYPATRRDYISADATVSHLITAGLRIEATGHDGRRDDVPHDTAYVIYTSGTTGNPKGVVVRHRNLLALLDAAAEVMPCLPDDVSSVFHSANFDLSVWEMWRPLLSGGSCVVVPVAATHDANALADLFAAHGVTRATIVPSIFANFVTELAERPVAMPRLREVVFCGEPIGREAIGTWYDLDVAPNAQLVNMYGPTETTVYVSWKNLDRALVADRGEPGTPIGIPLPHLRVRVLDEHRRPAREGEVYIAGAGVSAGYLGKPELTADRFVVLDDGDVWYRSGDHAVLGTDGELRFLGRKDDQVKVRGFRIELGEVDAALRGLPEIASAGTVVQTTSAGESILVAGYVPAGPDDAAADDETVRARLREVLPQHMIPTRLVRVTTLPLSLSGKLNRRTLAQRLETMR</sequence>